<dbReference type="CDD" id="cd00093">
    <property type="entry name" value="HTH_XRE"/>
    <property type="match status" value="1"/>
</dbReference>
<dbReference type="GO" id="GO:0003677">
    <property type="term" value="F:DNA binding"/>
    <property type="evidence" value="ECO:0007669"/>
    <property type="project" value="UniProtKB-KW"/>
</dbReference>
<feature type="domain" description="HTH cro/C1-type" evidence="2">
    <location>
        <begin position="25"/>
        <end position="79"/>
    </location>
</feature>
<dbReference type="PANTHER" id="PTHR46558:SF4">
    <property type="entry name" value="DNA-BIDING PHAGE PROTEIN"/>
    <property type="match status" value="1"/>
</dbReference>
<name>A0A1H9J537_9BACT</name>
<dbReference type="InParanoid" id="A0A1H9J537"/>
<dbReference type="EMBL" id="FOFB01000016">
    <property type="protein sequence ID" value="SEQ81876.1"/>
    <property type="molecule type" value="Genomic_DNA"/>
</dbReference>
<reference evidence="4" key="1">
    <citation type="submission" date="2016-10" db="EMBL/GenBank/DDBJ databases">
        <authorList>
            <person name="Varghese N."/>
            <person name="Submissions S."/>
        </authorList>
    </citation>
    <scope>NUCLEOTIDE SEQUENCE [LARGE SCALE GENOMIC DNA]</scope>
    <source>
        <strain evidence="4">DSM 24740</strain>
    </source>
</reference>
<dbReference type="Gene3D" id="1.10.260.40">
    <property type="entry name" value="lambda repressor-like DNA-binding domains"/>
    <property type="match status" value="1"/>
</dbReference>
<organism evidence="3 4">
    <name type="scientific">Neolewinella agarilytica</name>
    <dbReference type="NCBI Taxonomy" id="478744"/>
    <lineage>
        <taxon>Bacteria</taxon>
        <taxon>Pseudomonadati</taxon>
        <taxon>Bacteroidota</taxon>
        <taxon>Saprospiria</taxon>
        <taxon>Saprospirales</taxon>
        <taxon>Lewinellaceae</taxon>
        <taxon>Neolewinella</taxon>
    </lineage>
</organism>
<dbReference type="Pfam" id="PF01381">
    <property type="entry name" value="HTH_3"/>
    <property type="match status" value="1"/>
</dbReference>
<proteinExistence type="predicted"/>
<dbReference type="InterPro" id="IPR001387">
    <property type="entry name" value="Cro/C1-type_HTH"/>
</dbReference>
<dbReference type="RefSeq" id="WP_090169913.1">
    <property type="nucleotide sequence ID" value="NZ_FOFB01000016.1"/>
</dbReference>
<sequence length="176" mass="20395">MELREAKESTGSVGKDLPNFIATNLRHLRKSKGWSQTELARRVSLNRGNIASYESGSAEPSICKLLRISNLFEVNPRDITRRNFLEAGELALAQHAYNDKRLQERERINHLRNRAMEMDELISSSKRLFEYKRSGIEKTCKEAEMFAAQYQQLYEITRQLMDEHRSLLGEVGCQCE</sequence>
<keyword evidence="1 3" id="KW-0238">DNA-binding</keyword>
<dbReference type="InterPro" id="IPR010982">
    <property type="entry name" value="Lambda_DNA-bd_dom_sf"/>
</dbReference>
<protein>
    <submittedName>
        <fullName evidence="3">DNA-binding transcriptional regulator, XRE-family HTH domain</fullName>
    </submittedName>
</protein>
<evidence type="ECO:0000256" key="1">
    <source>
        <dbReference type="ARBA" id="ARBA00023125"/>
    </source>
</evidence>
<evidence type="ECO:0000313" key="4">
    <source>
        <dbReference type="Proteomes" id="UP000199021"/>
    </source>
</evidence>
<dbReference type="OrthoDB" id="800066at2"/>
<evidence type="ECO:0000259" key="2">
    <source>
        <dbReference type="PROSITE" id="PS50943"/>
    </source>
</evidence>
<keyword evidence="4" id="KW-1185">Reference proteome</keyword>
<dbReference type="STRING" id="478744.SAMN05444359_11690"/>
<dbReference type="PANTHER" id="PTHR46558">
    <property type="entry name" value="TRACRIPTIONAL REGULATORY PROTEIN-RELATED-RELATED"/>
    <property type="match status" value="1"/>
</dbReference>
<dbReference type="PROSITE" id="PS50943">
    <property type="entry name" value="HTH_CROC1"/>
    <property type="match status" value="1"/>
</dbReference>
<dbReference type="Proteomes" id="UP000199021">
    <property type="component" value="Unassembled WGS sequence"/>
</dbReference>
<dbReference type="SMART" id="SM00530">
    <property type="entry name" value="HTH_XRE"/>
    <property type="match status" value="1"/>
</dbReference>
<dbReference type="AlphaFoldDB" id="A0A1H9J537"/>
<dbReference type="SUPFAM" id="SSF47413">
    <property type="entry name" value="lambda repressor-like DNA-binding domains"/>
    <property type="match status" value="1"/>
</dbReference>
<evidence type="ECO:0000313" key="3">
    <source>
        <dbReference type="EMBL" id="SEQ81876.1"/>
    </source>
</evidence>
<gene>
    <name evidence="3" type="ORF">SAMN05444359_11690</name>
</gene>
<accession>A0A1H9J537</accession>